<organism evidence="2 3">
    <name type="scientific">Cetraspora pellucida</name>
    <dbReference type="NCBI Taxonomy" id="1433469"/>
    <lineage>
        <taxon>Eukaryota</taxon>
        <taxon>Fungi</taxon>
        <taxon>Fungi incertae sedis</taxon>
        <taxon>Mucoromycota</taxon>
        <taxon>Glomeromycotina</taxon>
        <taxon>Glomeromycetes</taxon>
        <taxon>Diversisporales</taxon>
        <taxon>Gigasporaceae</taxon>
        <taxon>Cetraspora</taxon>
    </lineage>
</organism>
<evidence type="ECO:0000313" key="2">
    <source>
        <dbReference type="EMBL" id="CAG8577254.1"/>
    </source>
</evidence>
<gene>
    <name evidence="2" type="ORF">CPELLU_LOCUS5923</name>
</gene>
<keyword evidence="3" id="KW-1185">Reference proteome</keyword>
<dbReference type="Proteomes" id="UP000789759">
    <property type="component" value="Unassembled WGS sequence"/>
</dbReference>
<protein>
    <submittedName>
        <fullName evidence="2">4051_t:CDS:1</fullName>
    </submittedName>
</protein>
<evidence type="ECO:0000313" key="3">
    <source>
        <dbReference type="Proteomes" id="UP000789759"/>
    </source>
</evidence>
<name>A0A9N9BT28_9GLOM</name>
<feature type="region of interest" description="Disordered" evidence="1">
    <location>
        <begin position="25"/>
        <end position="49"/>
    </location>
</feature>
<evidence type="ECO:0000256" key="1">
    <source>
        <dbReference type="SAM" id="MobiDB-lite"/>
    </source>
</evidence>
<dbReference type="AlphaFoldDB" id="A0A9N9BT28"/>
<accession>A0A9N9BT28</accession>
<reference evidence="2" key="1">
    <citation type="submission" date="2021-06" db="EMBL/GenBank/DDBJ databases">
        <authorList>
            <person name="Kallberg Y."/>
            <person name="Tangrot J."/>
            <person name="Rosling A."/>
        </authorList>
    </citation>
    <scope>NUCLEOTIDE SEQUENCE</scope>
    <source>
        <strain evidence="2">FL966</strain>
    </source>
</reference>
<sequence length="1250" mass="145931">MANNIKPNSFADYINKLSTITSSSSINNKKRKNESTSSGSNQQKKILLDDNKEERTNILSSLRKKNAEILKNKKDMNKINVDLNKSRLIDEKKYLTKRFDTLKKHEDKMKKEKHNLIIKLLKLGERIENLLTRKIIDENGVTLYHNIKNASYRTNSVNISGLPCNIICDPEDVVDGKPDSAGSGLVNNISSIFFPNASYIDTFGLFNTSVKEEEDVKLDGSKIKYEKNVYTDKNIVTNSLITLNRFGQTISKDSPKAERLRLHGFCCQVDMSIVLNTQNNNTGVLIVGDEKNPNSDTDRMLYEPPGSFIVTLSFLIAKKEDIFIKENIGLEDIFVKGTYRFDNTDKEMASRINQENWELMTAVDTPIDVNELLKNNQSKCCNKPFWHDFSVFVYYSHTQTGKGKSELQGMPYGVRKVDESKNIIIYCCDKDNTTNISGYQPNVIWVLTITVNPKILRKKIECGLPLENISYNNDITYFGKEPRFPTHTGPFLLVDRIIPMMAYDTNMDSMANINFTARSAMQQLVDAVKAAIENKEPEKNPTMPTCYYNVEKNAFNGLFNIIWDYYLEKYDLMSIPEYHNAINKYSDYVDEQNKNNEKYISQMKDLPDKEKFFNDLLENTKNTELLMYKGFVYNSLRNKDIMNELGDEKSVNLEKKRLDSLKKSQSINWFGWWRYLLSNPENLNTIDNYWIFKKINELNANTKDKNFYKLIGSEYVNNLVRCNQEQKNICIPELIKMIDTEINCYSLTTNGIYNSLFKNEYFNKIVNFDIDGINELHNQISERKKQLHDYCKIEFLIDNFSTNNRFENFMKGEALKNNQLYTPFSTNEFIQDLKHEREMRKDYINNDENTDLPNILKLFEIGNELYDKIMNSNLSKENTDKLIYLAQNKLENDKFINEINESENLKDLNEFDNMISNNKLLSTNQKNSLKLATQNKKDELKRNSEDFELLKKIISEETDILKLETELKNKIINSSLTEKQKKDLEDIRLERIKKLNNDIKPTITFNELKEKIDTIKLSNADILLDNNDIHQQIINSNLLPNDIAQLEILRKEKLNKLNAEQYDQFNNQINTLKTKDELNNLNKEIIDNNILSNAPKEIFLDLIKKKIDELNGVNTLEKENNKIYEIILKNINGFLTPELLKKFVDENIYTINENYLTNDRSITLLNKNYESRLELLKNEFAEKENRKYTLLLVDINNCDDPHLLASEYYNDIYRNIEELNDEYLGKYGKSKSDLHKIRESRKNKLENENI</sequence>
<comment type="caution">
    <text evidence="2">The sequence shown here is derived from an EMBL/GenBank/DDBJ whole genome shotgun (WGS) entry which is preliminary data.</text>
</comment>
<proteinExistence type="predicted"/>
<dbReference type="EMBL" id="CAJVQA010003546">
    <property type="protein sequence ID" value="CAG8577254.1"/>
    <property type="molecule type" value="Genomic_DNA"/>
</dbReference>